<proteinExistence type="predicted"/>
<dbReference type="NCBIfam" id="TIGR01683">
    <property type="entry name" value="thiS"/>
    <property type="match status" value="1"/>
</dbReference>
<evidence type="ECO:0000313" key="2">
    <source>
        <dbReference type="Proteomes" id="UP000620596"/>
    </source>
</evidence>
<dbReference type="Proteomes" id="UP000620596">
    <property type="component" value="Unassembled WGS sequence"/>
</dbReference>
<reference evidence="1" key="2">
    <citation type="submission" date="2020-09" db="EMBL/GenBank/DDBJ databases">
        <authorList>
            <person name="Sun Q."/>
            <person name="Zhou Y."/>
        </authorList>
    </citation>
    <scope>NUCLEOTIDE SEQUENCE</scope>
    <source>
        <strain evidence="1">CGMCC 1.15322</strain>
    </source>
</reference>
<dbReference type="InterPro" id="IPR012675">
    <property type="entry name" value="Beta-grasp_dom_sf"/>
</dbReference>
<keyword evidence="2" id="KW-1185">Reference proteome</keyword>
<gene>
    <name evidence="1" type="ORF">GCM10011496_10250</name>
</gene>
<dbReference type="InterPro" id="IPR003749">
    <property type="entry name" value="ThiS/MoaD-like"/>
</dbReference>
<dbReference type="Gene3D" id="3.10.20.30">
    <property type="match status" value="1"/>
</dbReference>
<dbReference type="InterPro" id="IPR016155">
    <property type="entry name" value="Mopterin_synth/thiamin_S_b"/>
</dbReference>
<protein>
    <submittedName>
        <fullName evidence="1">Thiamine biosynthesis protein ThiS</fullName>
    </submittedName>
</protein>
<dbReference type="Pfam" id="PF02597">
    <property type="entry name" value="ThiS"/>
    <property type="match status" value="1"/>
</dbReference>
<dbReference type="PANTHER" id="PTHR34472:SF1">
    <property type="entry name" value="SULFUR CARRIER PROTEIN THIS"/>
    <property type="match status" value="1"/>
</dbReference>
<comment type="caution">
    <text evidence="1">The sequence shown here is derived from an EMBL/GenBank/DDBJ whole genome shotgun (WGS) entry which is preliminary data.</text>
</comment>
<accession>A0A916WDQ3</accession>
<dbReference type="AlphaFoldDB" id="A0A916WDQ3"/>
<name>A0A916WDQ3_9BURK</name>
<dbReference type="SUPFAM" id="SSF54285">
    <property type="entry name" value="MoaD/ThiS"/>
    <property type="match status" value="1"/>
</dbReference>
<evidence type="ECO:0000313" key="1">
    <source>
        <dbReference type="EMBL" id="GGA91306.1"/>
    </source>
</evidence>
<dbReference type="EMBL" id="BMIG01000003">
    <property type="protein sequence ID" value="GGA91306.1"/>
    <property type="molecule type" value="Genomic_DNA"/>
</dbReference>
<dbReference type="PANTHER" id="PTHR34472">
    <property type="entry name" value="SULFUR CARRIER PROTEIN THIS"/>
    <property type="match status" value="1"/>
</dbReference>
<reference evidence="1" key="1">
    <citation type="journal article" date="2014" name="Int. J. Syst. Evol. Microbiol.">
        <title>Complete genome sequence of Corynebacterium casei LMG S-19264T (=DSM 44701T), isolated from a smear-ripened cheese.</title>
        <authorList>
            <consortium name="US DOE Joint Genome Institute (JGI-PGF)"/>
            <person name="Walter F."/>
            <person name="Albersmeier A."/>
            <person name="Kalinowski J."/>
            <person name="Ruckert C."/>
        </authorList>
    </citation>
    <scope>NUCLEOTIDE SEQUENCE</scope>
    <source>
        <strain evidence="1">CGMCC 1.15322</strain>
    </source>
</reference>
<organism evidence="1 2">
    <name type="scientific">Polaromonas eurypsychrophila</name>
    <dbReference type="NCBI Taxonomy" id="1614635"/>
    <lineage>
        <taxon>Bacteria</taxon>
        <taxon>Pseudomonadati</taxon>
        <taxon>Pseudomonadota</taxon>
        <taxon>Betaproteobacteria</taxon>
        <taxon>Burkholderiales</taxon>
        <taxon>Comamonadaceae</taxon>
        <taxon>Polaromonas</taxon>
    </lineage>
</organism>
<dbReference type="InterPro" id="IPR010035">
    <property type="entry name" value="Thi_S"/>
</dbReference>
<dbReference type="CDD" id="cd00565">
    <property type="entry name" value="Ubl_ThiS"/>
    <property type="match status" value="1"/>
</dbReference>
<sequence length="69" mass="6980">MTDITITLNGETRELPAASTLADALAANGQPPAAFASAVNGEFVARDARAQTLLAEGDAVFTFQAITGG</sequence>
<dbReference type="RefSeq" id="WP_188707276.1">
    <property type="nucleotide sequence ID" value="NZ_BMIG01000003.1"/>
</dbReference>